<evidence type="ECO:0000259" key="2">
    <source>
        <dbReference type="Pfam" id="PF00248"/>
    </source>
</evidence>
<dbReference type="CDD" id="cd19081">
    <property type="entry name" value="AKR_AKR9C1"/>
    <property type="match status" value="1"/>
</dbReference>
<sequence length="318" mass="35702">MMKQRKLGNTDLLVYPITFGGNVFGWTIDESKSFEILNGFTEAGFNFIDTADVYSAWKPGNGGGESEKIIGNWMHEKKNRGEIILATKVGSPMGPGKKGLAKKYILQAVEDSLRRLKTDYIDLYQSHYDDPETPVQETLEAYDQLIKEGKVRWIGASNFSAERLKESLETSEKLGLPKYQTFQPEYNLYKREDYEKNFEQLVSDNQLGVINYYALASGFLTGKYRSDADLNKSQRGGGMKTYMNDRGFKILKALDQVSEQYASNPASVALAWLIARPSITAPIASVTNLNQLKDLVKAASLKLNTEDIAILDQASDWK</sequence>
<feature type="domain" description="NADP-dependent oxidoreductase" evidence="2">
    <location>
        <begin position="16"/>
        <end position="315"/>
    </location>
</feature>
<evidence type="ECO:0000313" key="4">
    <source>
        <dbReference type="Proteomes" id="UP000295620"/>
    </source>
</evidence>
<keyword evidence="4" id="KW-1185">Reference proteome</keyword>
<name>A0A4R6SQ74_9SPHI</name>
<dbReference type="AlphaFoldDB" id="A0A4R6SQ74"/>
<dbReference type="EMBL" id="SNYC01000007">
    <property type="protein sequence ID" value="TDQ06901.1"/>
    <property type="molecule type" value="Genomic_DNA"/>
</dbReference>
<proteinExistence type="predicted"/>
<comment type="caution">
    <text evidence="3">The sequence shown here is derived from an EMBL/GenBank/DDBJ whole genome shotgun (WGS) entry which is preliminary data.</text>
</comment>
<dbReference type="InterPro" id="IPR023210">
    <property type="entry name" value="NADP_OxRdtase_dom"/>
</dbReference>
<dbReference type="PANTHER" id="PTHR43364:SF6">
    <property type="entry name" value="OXIDOREDUCTASE-RELATED"/>
    <property type="match status" value="1"/>
</dbReference>
<dbReference type="InterPro" id="IPR036812">
    <property type="entry name" value="NAD(P)_OxRdtase_dom_sf"/>
</dbReference>
<dbReference type="InterPro" id="IPR050523">
    <property type="entry name" value="AKR_Detox_Biosynth"/>
</dbReference>
<dbReference type="SUPFAM" id="SSF51430">
    <property type="entry name" value="NAD(P)-linked oxidoreductase"/>
    <property type="match status" value="1"/>
</dbReference>
<organism evidence="3 4">
    <name type="scientific">Pedobacter metabolipauper</name>
    <dbReference type="NCBI Taxonomy" id="425513"/>
    <lineage>
        <taxon>Bacteria</taxon>
        <taxon>Pseudomonadati</taxon>
        <taxon>Bacteroidota</taxon>
        <taxon>Sphingobacteriia</taxon>
        <taxon>Sphingobacteriales</taxon>
        <taxon>Sphingobacteriaceae</taxon>
        <taxon>Pedobacter</taxon>
    </lineage>
</organism>
<gene>
    <name evidence="3" type="ORF">ATK78_3914</name>
</gene>
<evidence type="ECO:0000313" key="3">
    <source>
        <dbReference type="EMBL" id="TDQ06901.1"/>
    </source>
</evidence>
<dbReference type="GO" id="GO:0016491">
    <property type="term" value="F:oxidoreductase activity"/>
    <property type="evidence" value="ECO:0007669"/>
    <property type="project" value="UniProtKB-KW"/>
</dbReference>
<dbReference type="Pfam" id="PF00248">
    <property type="entry name" value="Aldo_ket_red"/>
    <property type="match status" value="1"/>
</dbReference>
<keyword evidence="1" id="KW-0560">Oxidoreductase</keyword>
<protein>
    <submittedName>
        <fullName evidence="3">Aryl-alcohol dehydrogenase-like predicted oxidoreductase</fullName>
    </submittedName>
</protein>
<evidence type="ECO:0000256" key="1">
    <source>
        <dbReference type="ARBA" id="ARBA00023002"/>
    </source>
</evidence>
<dbReference type="FunFam" id="3.20.20.100:FF:000004">
    <property type="entry name" value="Oxidoreductase, aldo/keto reductase"/>
    <property type="match status" value="1"/>
</dbReference>
<dbReference type="Gene3D" id="3.20.20.100">
    <property type="entry name" value="NADP-dependent oxidoreductase domain"/>
    <property type="match status" value="1"/>
</dbReference>
<dbReference type="PANTHER" id="PTHR43364">
    <property type="entry name" value="NADH-SPECIFIC METHYLGLYOXAL REDUCTASE-RELATED"/>
    <property type="match status" value="1"/>
</dbReference>
<dbReference type="GO" id="GO:0005829">
    <property type="term" value="C:cytosol"/>
    <property type="evidence" value="ECO:0007669"/>
    <property type="project" value="TreeGrafter"/>
</dbReference>
<dbReference type="Proteomes" id="UP000295620">
    <property type="component" value="Unassembled WGS sequence"/>
</dbReference>
<accession>A0A4R6SQ74</accession>
<reference evidence="3 4" key="1">
    <citation type="submission" date="2019-03" db="EMBL/GenBank/DDBJ databases">
        <title>Genomic Encyclopedia of Archaeal and Bacterial Type Strains, Phase II (KMG-II): from individual species to whole genera.</title>
        <authorList>
            <person name="Goeker M."/>
        </authorList>
    </citation>
    <scope>NUCLEOTIDE SEQUENCE [LARGE SCALE GENOMIC DNA]</scope>
    <source>
        <strain evidence="3 4">DSM 19035</strain>
    </source>
</reference>